<evidence type="ECO:0000256" key="6">
    <source>
        <dbReference type="ARBA" id="ARBA00023284"/>
    </source>
</evidence>
<keyword evidence="3" id="KW-0049">Antioxidant</keyword>
<dbReference type="GO" id="GO:0034599">
    <property type="term" value="P:cellular response to oxidative stress"/>
    <property type="evidence" value="ECO:0007669"/>
    <property type="project" value="TreeGrafter"/>
</dbReference>
<dbReference type="Pfam" id="PF00578">
    <property type="entry name" value="AhpC-TSA"/>
    <property type="match status" value="1"/>
</dbReference>
<dbReference type="Proteomes" id="UP000000663">
    <property type="component" value="Chromosome"/>
</dbReference>
<dbReference type="SUPFAM" id="SSF52833">
    <property type="entry name" value="Thioredoxin-like"/>
    <property type="match status" value="1"/>
</dbReference>
<dbReference type="EMBL" id="AM114193">
    <property type="protein sequence ID" value="CAJ35841.1"/>
    <property type="molecule type" value="Genomic_DNA"/>
</dbReference>
<dbReference type="AlphaFoldDB" id="Q0W702"/>
<gene>
    <name evidence="11" type="primary">bcp-1</name>
    <name evidence="11" type="ORF">RCIX402</name>
</gene>
<dbReference type="eggNOG" id="arCOG00310">
    <property type="taxonomic scope" value="Archaea"/>
</dbReference>
<dbReference type="EC" id="1.11.1.24" evidence="1"/>
<evidence type="ECO:0000256" key="8">
    <source>
        <dbReference type="ARBA" id="ARBA00038489"/>
    </source>
</evidence>
<dbReference type="OrthoDB" id="145578at2157"/>
<organism evidence="11 12">
    <name type="scientific">Methanocella arvoryzae (strain DSM 22066 / NBRC 105507 / MRE50)</name>
    <dbReference type="NCBI Taxonomy" id="351160"/>
    <lineage>
        <taxon>Archaea</taxon>
        <taxon>Methanobacteriati</taxon>
        <taxon>Methanobacteriota</taxon>
        <taxon>Stenosarchaea group</taxon>
        <taxon>Methanomicrobia</taxon>
        <taxon>Methanocellales</taxon>
        <taxon>Methanocellaceae</taxon>
        <taxon>Methanocella</taxon>
    </lineage>
</organism>
<feature type="domain" description="Thioredoxin" evidence="10">
    <location>
        <begin position="5"/>
        <end position="165"/>
    </location>
</feature>
<evidence type="ECO:0000256" key="7">
    <source>
        <dbReference type="ARBA" id="ARBA00032824"/>
    </source>
</evidence>
<dbReference type="GO" id="GO:0008379">
    <property type="term" value="F:thioredoxin peroxidase activity"/>
    <property type="evidence" value="ECO:0007669"/>
    <property type="project" value="TreeGrafter"/>
</dbReference>
<evidence type="ECO:0000256" key="4">
    <source>
        <dbReference type="ARBA" id="ARBA00023002"/>
    </source>
</evidence>
<dbReference type="InterPro" id="IPR000866">
    <property type="entry name" value="AhpC/TSA"/>
</dbReference>
<dbReference type="Gene3D" id="3.40.30.10">
    <property type="entry name" value="Glutaredoxin"/>
    <property type="match status" value="1"/>
</dbReference>
<evidence type="ECO:0000256" key="9">
    <source>
        <dbReference type="ARBA" id="ARBA00049091"/>
    </source>
</evidence>
<dbReference type="KEGG" id="rci:RCIX402"/>
<dbReference type="InterPro" id="IPR036249">
    <property type="entry name" value="Thioredoxin-like_sf"/>
</dbReference>
<reference evidence="11 12" key="1">
    <citation type="journal article" date="2006" name="Science">
        <title>Genome of rice cluster I archaea -- the key methane producers in the rice rhizosphere.</title>
        <authorList>
            <person name="Erkel C."/>
            <person name="Kube M."/>
            <person name="Reinhardt R."/>
            <person name="Liesack W."/>
        </authorList>
    </citation>
    <scope>NUCLEOTIDE SEQUENCE [LARGE SCALE GENOMIC DNA]</scope>
    <source>
        <strain evidence="12">DSM 22066 / NBRC 105507 / MRE50</strain>
    </source>
</reference>
<proteinExistence type="inferred from homology"/>
<sequence length="165" mass="18773">MDYRIEEGEMAPDFTLGRTDGKKVRLYDCKNKKAVVLFFFNHEDERCLTRLSAIGKDYQQFRDAGAVIFPISIMTAEEGSKIKDQLGLPFPLLCDSDHSVAHIYRVAQCSEVQSHVCFEIITHIDDPRILIVDPSGIIRHIHRLNLPGGSPGNEVLIRECREAFR</sequence>
<evidence type="ECO:0000256" key="5">
    <source>
        <dbReference type="ARBA" id="ARBA00023157"/>
    </source>
</evidence>
<comment type="catalytic activity">
    <reaction evidence="9">
        <text>a hydroperoxide + [thioredoxin]-dithiol = an alcohol + [thioredoxin]-disulfide + H2O</text>
        <dbReference type="Rhea" id="RHEA:62620"/>
        <dbReference type="Rhea" id="RHEA-COMP:10698"/>
        <dbReference type="Rhea" id="RHEA-COMP:10700"/>
        <dbReference type="ChEBI" id="CHEBI:15377"/>
        <dbReference type="ChEBI" id="CHEBI:29950"/>
        <dbReference type="ChEBI" id="CHEBI:30879"/>
        <dbReference type="ChEBI" id="CHEBI:35924"/>
        <dbReference type="ChEBI" id="CHEBI:50058"/>
        <dbReference type="EC" id="1.11.1.24"/>
    </reaction>
</comment>
<keyword evidence="5" id="KW-1015">Disulfide bond</keyword>
<dbReference type="GO" id="GO:0045454">
    <property type="term" value="P:cell redox homeostasis"/>
    <property type="evidence" value="ECO:0007669"/>
    <property type="project" value="TreeGrafter"/>
</dbReference>
<evidence type="ECO:0000313" key="11">
    <source>
        <dbReference type="EMBL" id="CAJ35841.1"/>
    </source>
</evidence>
<evidence type="ECO:0000256" key="2">
    <source>
        <dbReference type="ARBA" id="ARBA00022559"/>
    </source>
</evidence>
<comment type="similarity">
    <text evidence="8">Belongs to the peroxiredoxin family. BCP/PrxQ subfamily.</text>
</comment>
<dbReference type="STRING" id="351160.RCIX402"/>
<evidence type="ECO:0000313" key="12">
    <source>
        <dbReference type="Proteomes" id="UP000000663"/>
    </source>
</evidence>
<dbReference type="InterPro" id="IPR050924">
    <property type="entry name" value="Peroxiredoxin_BCP/PrxQ"/>
</dbReference>
<evidence type="ECO:0000259" key="10">
    <source>
        <dbReference type="PROSITE" id="PS51352"/>
    </source>
</evidence>
<keyword evidence="2" id="KW-0575">Peroxidase</keyword>
<evidence type="ECO:0000256" key="3">
    <source>
        <dbReference type="ARBA" id="ARBA00022862"/>
    </source>
</evidence>
<dbReference type="PANTHER" id="PTHR42801:SF4">
    <property type="entry name" value="AHPC_TSA FAMILY PROTEIN"/>
    <property type="match status" value="1"/>
</dbReference>
<protein>
    <recommendedName>
        <fullName evidence="1">thioredoxin-dependent peroxiredoxin</fullName>
        <ecNumber evidence="1">1.11.1.24</ecNumber>
    </recommendedName>
    <alternativeName>
        <fullName evidence="7">Thioredoxin peroxidase</fullName>
    </alternativeName>
</protein>
<evidence type="ECO:0000256" key="1">
    <source>
        <dbReference type="ARBA" id="ARBA00013017"/>
    </source>
</evidence>
<accession>Q0W702</accession>
<keyword evidence="4" id="KW-0560">Oxidoreductase</keyword>
<keyword evidence="12" id="KW-1185">Reference proteome</keyword>
<dbReference type="GO" id="GO:0005737">
    <property type="term" value="C:cytoplasm"/>
    <property type="evidence" value="ECO:0007669"/>
    <property type="project" value="TreeGrafter"/>
</dbReference>
<dbReference type="PROSITE" id="PS51352">
    <property type="entry name" value="THIOREDOXIN_2"/>
    <property type="match status" value="1"/>
</dbReference>
<dbReference type="PANTHER" id="PTHR42801">
    <property type="entry name" value="THIOREDOXIN-DEPENDENT PEROXIDE REDUCTASE"/>
    <property type="match status" value="1"/>
</dbReference>
<name>Q0W702_METAR</name>
<dbReference type="InterPro" id="IPR013766">
    <property type="entry name" value="Thioredoxin_domain"/>
</dbReference>
<keyword evidence="6" id="KW-0676">Redox-active center</keyword>